<evidence type="ECO:0000313" key="1">
    <source>
        <dbReference type="EMBL" id="QWZ09438.1"/>
    </source>
</evidence>
<accession>A0A975T219</accession>
<dbReference type="Pfam" id="PF13830">
    <property type="entry name" value="DUF4192"/>
    <property type="match status" value="1"/>
</dbReference>
<dbReference type="RefSeq" id="WP_216941284.1">
    <property type="nucleotide sequence ID" value="NZ_CP077062.1"/>
</dbReference>
<proteinExistence type="predicted"/>
<gene>
    <name evidence="1" type="ORF">KRR39_06645</name>
</gene>
<dbReference type="EMBL" id="CP077062">
    <property type="protein sequence ID" value="QWZ09438.1"/>
    <property type="molecule type" value="Genomic_DNA"/>
</dbReference>
<keyword evidence="2" id="KW-1185">Reference proteome</keyword>
<name>A0A975T219_9ACTN</name>
<protein>
    <submittedName>
        <fullName evidence="1">DUF4192 domain-containing protein</fullName>
    </submittedName>
</protein>
<reference evidence="1" key="1">
    <citation type="submission" date="2021-06" db="EMBL/GenBank/DDBJ databases">
        <title>Complete genome sequence of Nocardioides sp. G188.</title>
        <authorList>
            <person name="Im W.-T."/>
        </authorList>
    </citation>
    <scope>NUCLEOTIDE SEQUENCE</scope>
    <source>
        <strain evidence="1">G188</strain>
    </source>
</reference>
<organism evidence="1 2">
    <name type="scientific">Nocardioides panacis</name>
    <dbReference type="NCBI Taxonomy" id="2849501"/>
    <lineage>
        <taxon>Bacteria</taxon>
        <taxon>Bacillati</taxon>
        <taxon>Actinomycetota</taxon>
        <taxon>Actinomycetes</taxon>
        <taxon>Propionibacteriales</taxon>
        <taxon>Nocardioidaceae</taxon>
        <taxon>Nocardioides</taxon>
    </lineage>
</organism>
<dbReference type="InterPro" id="IPR025447">
    <property type="entry name" value="DUF4192"/>
</dbReference>
<evidence type="ECO:0000313" key="2">
    <source>
        <dbReference type="Proteomes" id="UP000683575"/>
    </source>
</evidence>
<dbReference type="AlphaFoldDB" id="A0A975T219"/>
<dbReference type="KEGG" id="nps:KRR39_06645"/>
<dbReference type="Proteomes" id="UP000683575">
    <property type="component" value="Chromosome"/>
</dbReference>
<sequence length="329" mass="34757">MTEIQPGPAAVHASGPTDLLALVPGFLGFHPSDSVVLLTLGDAPTPFHARVDLPDGRVALEELTDYLARVAERHGARTLAVLVYTDDAGLAEDVVEDLAGRLGRRGGDVLCAVRADGGRWWALGPAGGGPGTPYDLALHPLTVQAVVDGTVVLGSRRELVDSLRADPAGTAEVQSRVVAAAGRLASATRAQLVVEGRWVGRRVRRALCDGLRLDADDVARLLLLLGTSTELRDVAWAEMTHANARDHVDLWRDVVRRAPVRLRADPAALLGFAAWLSGHGALAWCAVELAQESDPDHGLAALLTSALSAAVPPTAWEPFGRDGLSLFRP</sequence>